<dbReference type="AlphaFoldDB" id="A0ABD1W6B7"/>
<comment type="caution">
    <text evidence="2">The sequence shown here is derived from an EMBL/GenBank/DDBJ whole genome shotgun (WGS) entry which is preliminary data.</text>
</comment>
<reference evidence="3" key="1">
    <citation type="submission" date="2024-07" db="EMBL/GenBank/DDBJ databases">
        <title>Two chromosome-level genome assemblies of Korean endemic species Abeliophyllum distichum and Forsythia ovata (Oleaceae).</title>
        <authorList>
            <person name="Jang H."/>
        </authorList>
    </citation>
    <scope>NUCLEOTIDE SEQUENCE [LARGE SCALE GENOMIC DNA]</scope>
</reference>
<evidence type="ECO:0000313" key="3">
    <source>
        <dbReference type="Proteomes" id="UP001604277"/>
    </source>
</evidence>
<keyword evidence="1" id="KW-0472">Membrane</keyword>
<sequence length="107" mass="12325">MQSVLVLALLIVLFLLDLVIFALVRGFFGLPHFRFDFPEVLKLFPCLKSSISVEMMIFAMGGSCILIQMNQVSFCTLVVMWMQYVPPHKKSHVCARFIVSREQKQKQ</sequence>
<keyword evidence="3" id="KW-1185">Reference proteome</keyword>
<feature type="transmembrane region" description="Helical" evidence="1">
    <location>
        <begin position="57"/>
        <end position="82"/>
    </location>
</feature>
<accession>A0ABD1W6B7</accession>
<proteinExistence type="predicted"/>
<dbReference type="EMBL" id="JBFOLJ010000004">
    <property type="protein sequence ID" value="KAL2545199.1"/>
    <property type="molecule type" value="Genomic_DNA"/>
</dbReference>
<evidence type="ECO:0000313" key="2">
    <source>
        <dbReference type="EMBL" id="KAL2545199.1"/>
    </source>
</evidence>
<gene>
    <name evidence="2" type="ORF">Fot_14432</name>
</gene>
<keyword evidence="1" id="KW-1133">Transmembrane helix</keyword>
<keyword evidence="1" id="KW-0812">Transmembrane</keyword>
<protein>
    <submittedName>
        <fullName evidence="2">Uncharacterized protein</fullName>
    </submittedName>
</protein>
<organism evidence="2 3">
    <name type="scientific">Forsythia ovata</name>
    <dbReference type="NCBI Taxonomy" id="205694"/>
    <lineage>
        <taxon>Eukaryota</taxon>
        <taxon>Viridiplantae</taxon>
        <taxon>Streptophyta</taxon>
        <taxon>Embryophyta</taxon>
        <taxon>Tracheophyta</taxon>
        <taxon>Spermatophyta</taxon>
        <taxon>Magnoliopsida</taxon>
        <taxon>eudicotyledons</taxon>
        <taxon>Gunneridae</taxon>
        <taxon>Pentapetalae</taxon>
        <taxon>asterids</taxon>
        <taxon>lamiids</taxon>
        <taxon>Lamiales</taxon>
        <taxon>Oleaceae</taxon>
        <taxon>Forsythieae</taxon>
        <taxon>Forsythia</taxon>
    </lineage>
</organism>
<name>A0ABD1W6B7_9LAMI</name>
<evidence type="ECO:0000256" key="1">
    <source>
        <dbReference type="SAM" id="Phobius"/>
    </source>
</evidence>
<dbReference type="Proteomes" id="UP001604277">
    <property type="component" value="Unassembled WGS sequence"/>
</dbReference>